<dbReference type="InterPro" id="IPR010003">
    <property type="entry name" value="HARP_dom"/>
</dbReference>
<name>A0AAV7JIY7_9METZ</name>
<reference evidence="9 10" key="1">
    <citation type="journal article" date="2023" name="BMC Biol.">
        <title>The compact genome of the sponge Oopsacas minuta (Hexactinellida) is lacking key metazoan core genes.</title>
        <authorList>
            <person name="Santini S."/>
            <person name="Schenkelaars Q."/>
            <person name="Jourda C."/>
            <person name="Duchesne M."/>
            <person name="Belahbib H."/>
            <person name="Rocher C."/>
            <person name="Selva M."/>
            <person name="Riesgo A."/>
            <person name="Vervoort M."/>
            <person name="Leys S.P."/>
            <person name="Kodjabachian L."/>
            <person name="Le Bivic A."/>
            <person name="Borchiellini C."/>
            <person name="Claverie J.M."/>
            <person name="Renard E."/>
        </authorList>
    </citation>
    <scope>NUCLEOTIDE SEQUENCE [LARGE SCALE GENOMIC DNA]</scope>
    <source>
        <strain evidence="9">SPO-2</strain>
    </source>
</reference>
<evidence type="ECO:0000259" key="6">
    <source>
        <dbReference type="PROSITE" id="PS51192"/>
    </source>
</evidence>
<evidence type="ECO:0000256" key="3">
    <source>
        <dbReference type="ARBA" id="ARBA00023242"/>
    </source>
</evidence>
<dbReference type="InterPro" id="IPR000330">
    <property type="entry name" value="SNF2_N"/>
</dbReference>
<keyword evidence="5" id="KW-0175">Coiled coil</keyword>
<dbReference type="PROSITE" id="PS51194">
    <property type="entry name" value="HELICASE_CTER"/>
    <property type="match status" value="1"/>
</dbReference>
<dbReference type="InterPro" id="IPR027417">
    <property type="entry name" value="P-loop_NTPase"/>
</dbReference>
<dbReference type="SMART" id="SM00490">
    <property type="entry name" value="HELICc"/>
    <property type="match status" value="1"/>
</dbReference>
<evidence type="ECO:0000256" key="4">
    <source>
        <dbReference type="PROSITE-ProRule" id="PRU00800"/>
    </source>
</evidence>
<dbReference type="Gene3D" id="3.40.50.10810">
    <property type="entry name" value="Tandem AAA-ATPase domain"/>
    <property type="match status" value="1"/>
</dbReference>
<dbReference type="InterPro" id="IPR014001">
    <property type="entry name" value="Helicase_ATP-bd"/>
</dbReference>
<organism evidence="9 10">
    <name type="scientific">Oopsacas minuta</name>
    <dbReference type="NCBI Taxonomy" id="111878"/>
    <lineage>
        <taxon>Eukaryota</taxon>
        <taxon>Metazoa</taxon>
        <taxon>Porifera</taxon>
        <taxon>Hexactinellida</taxon>
        <taxon>Hexasterophora</taxon>
        <taxon>Lyssacinosida</taxon>
        <taxon>Leucopsacidae</taxon>
        <taxon>Oopsacas</taxon>
    </lineage>
</organism>
<evidence type="ECO:0000256" key="5">
    <source>
        <dbReference type="SAM" id="Coils"/>
    </source>
</evidence>
<dbReference type="GO" id="GO:0006281">
    <property type="term" value="P:DNA repair"/>
    <property type="evidence" value="ECO:0007669"/>
    <property type="project" value="TreeGrafter"/>
</dbReference>
<feature type="domain" description="Helicase ATP-binding" evidence="6">
    <location>
        <begin position="173"/>
        <end position="335"/>
    </location>
</feature>
<feature type="domain" description="Helicase C-terminal" evidence="7">
    <location>
        <begin position="450"/>
        <end position="623"/>
    </location>
</feature>
<dbReference type="GO" id="GO:0031297">
    <property type="term" value="P:replication fork processing"/>
    <property type="evidence" value="ECO:0007669"/>
    <property type="project" value="TreeGrafter"/>
</dbReference>
<dbReference type="Gene3D" id="3.40.50.300">
    <property type="entry name" value="P-loop containing nucleotide triphosphate hydrolases"/>
    <property type="match status" value="1"/>
</dbReference>
<dbReference type="Pfam" id="PF00271">
    <property type="entry name" value="Helicase_C"/>
    <property type="match status" value="1"/>
</dbReference>
<evidence type="ECO:0000256" key="1">
    <source>
        <dbReference type="ARBA" id="ARBA00004123"/>
    </source>
</evidence>
<dbReference type="CDD" id="cd18010">
    <property type="entry name" value="DEXHc_HARP_SMARCAL1"/>
    <property type="match status" value="1"/>
</dbReference>
<dbReference type="PANTHER" id="PTHR45766:SF6">
    <property type="entry name" value="SWI_SNF-RELATED MATRIX-ASSOCIATED ACTIN-DEPENDENT REGULATOR OF CHROMATIN SUBFAMILY A-LIKE PROTEIN 1"/>
    <property type="match status" value="1"/>
</dbReference>
<feature type="domain" description="HARP" evidence="8">
    <location>
        <begin position="59"/>
        <end position="134"/>
    </location>
</feature>
<evidence type="ECO:0000313" key="10">
    <source>
        <dbReference type="Proteomes" id="UP001165289"/>
    </source>
</evidence>
<dbReference type="GO" id="GO:0043596">
    <property type="term" value="C:nuclear replication fork"/>
    <property type="evidence" value="ECO:0007669"/>
    <property type="project" value="TreeGrafter"/>
</dbReference>
<evidence type="ECO:0000259" key="7">
    <source>
        <dbReference type="PROSITE" id="PS51194"/>
    </source>
</evidence>
<comment type="subcellular location">
    <subcellularLocation>
        <location evidence="1">Nucleus</location>
    </subcellularLocation>
</comment>
<sequence>MSFLITHRIKNISTFISKMFGQLKRGEENRKRTLELKSKSIYTSTSNTNKQTFAGKYKQFGGTQTSSIVFSLKDENQFIVEAKFNENLIETFKVSPVWSYDPLTKAWVFPLEYYKQLTSRIEKNCPGLTIEHIPSTIFTILKEKYNDNLSIDSTDIPNELRTSLLPYQVEGVKFCIARNGRAIIADEMGLGKTIQAIAVACYFQLKWPLLIMCPSSLRLGWKEQLIKWVPWLEDDSIHIPFSTAEISTNLMSQPVTILSYDLVVKLTNIKMKTDIWKYSILIADESHFLKNAKSARTKAALPLLKQADHVLLLTGTPALSRPMELYPQITAVDKQLKMSNYQFAKRYCDAKETPWGWDYSGASRLAELQIYLNKRVMIRRSKCEVLQSLPSKTRKTVQLKLEEIKIKELKQNVSELSNKSNGDRYGCMLELFAKTAQAKAQSVCEYLIKLIEDSVELENEELSDSNGEDEEILVKHKPLKIIVFFHHKCMLAELEKALTSHKIGYMKIEGATAPLARQSACDLFQHGEAASCRIALLSLKAAGTGLTLTAAKIVLFAELFWNPGDLRQAEDRAHRLGQDQDVEIQYLVGKGTIDDKIWPLLQRKLEVLSQAGLANNTKTDSFATSSVLNELFNSQENAITTSQTQQRSMTDFIVSSPKRLKTEIEDTTLGELENLDTEQVNDLLDGDWSD</sequence>
<dbReference type="InterPro" id="IPR038718">
    <property type="entry name" value="SNF2-like_sf"/>
</dbReference>
<dbReference type="GO" id="GO:0005524">
    <property type="term" value="F:ATP binding"/>
    <property type="evidence" value="ECO:0007669"/>
    <property type="project" value="InterPro"/>
</dbReference>
<keyword evidence="10" id="KW-1185">Reference proteome</keyword>
<dbReference type="SMART" id="SM00487">
    <property type="entry name" value="DEXDc"/>
    <property type="match status" value="1"/>
</dbReference>
<comment type="similarity">
    <text evidence="4">Belongs to the SNF2/RAD54 helicase family. SMARCAL1 subfamily.</text>
</comment>
<feature type="coiled-coil region" evidence="5">
    <location>
        <begin position="392"/>
        <end position="419"/>
    </location>
</feature>
<keyword evidence="2" id="KW-0378">Hydrolase</keyword>
<dbReference type="InterPro" id="IPR049730">
    <property type="entry name" value="SNF2/RAD54-like_C"/>
</dbReference>
<protein>
    <submittedName>
        <fullName evidence="9">SWI/SNF-related matrix-associated actin-dependent regulator of chromatin subfamily A-like protein 1</fullName>
    </submittedName>
</protein>
<dbReference type="PANTHER" id="PTHR45766">
    <property type="entry name" value="DNA ANNEALING HELICASE AND ENDONUCLEASE ZRANB3 FAMILY MEMBER"/>
    <property type="match status" value="1"/>
</dbReference>
<proteinExistence type="inferred from homology"/>
<dbReference type="PROSITE" id="PS51192">
    <property type="entry name" value="HELICASE_ATP_BIND_1"/>
    <property type="match status" value="1"/>
</dbReference>
<dbReference type="CDD" id="cd18793">
    <property type="entry name" value="SF2_C_SNF"/>
    <property type="match status" value="1"/>
</dbReference>
<comment type="caution">
    <text evidence="9">The sequence shown here is derived from an EMBL/GenBank/DDBJ whole genome shotgun (WGS) entry which is preliminary data.</text>
</comment>
<evidence type="ECO:0000313" key="9">
    <source>
        <dbReference type="EMBL" id="KAI6648917.1"/>
    </source>
</evidence>
<dbReference type="InterPro" id="IPR001650">
    <property type="entry name" value="Helicase_C-like"/>
</dbReference>
<evidence type="ECO:0000259" key="8">
    <source>
        <dbReference type="PROSITE" id="PS51467"/>
    </source>
</evidence>
<dbReference type="Pfam" id="PF00176">
    <property type="entry name" value="SNF2-rel_dom"/>
    <property type="match status" value="1"/>
</dbReference>
<gene>
    <name evidence="9" type="ORF">LOD99_6990</name>
</gene>
<dbReference type="GO" id="GO:0016787">
    <property type="term" value="F:hydrolase activity"/>
    <property type="evidence" value="ECO:0007669"/>
    <property type="project" value="UniProtKB-KW"/>
</dbReference>
<dbReference type="Proteomes" id="UP001165289">
    <property type="component" value="Unassembled WGS sequence"/>
</dbReference>
<dbReference type="Pfam" id="PF07443">
    <property type="entry name" value="HARP"/>
    <property type="match status" value="1"/>
</dbReference>
<dbReference type="PROSITE" id="PS51467">
    <property type="entry name" value="HARP"/>
    <property type="match status" value="1"/>
</dbReference>
<keyword evidence="3" id="KW-0539">Nucleus</keyword>
<evidence type="ECO:0000256" key="2">
    <source>
        <dbReference type="ARBA" id="ARBA00022801"/>
    </source>
</evidence>
<dbReference type="SUPFAM" id="SSF52540">
    <property type="entry name" value="P-loop containing nucleoside triphosphate hydrolases"/>
    <property type="match status" value="2"/>
</dbReference>
<dbReference type="EMBL" id="JAKMXF010000324">
    <property type="protein sequence ID" value="KAI6648917.1"/>
    <property type="molecule type" value="Genomic_DNA"/>
</dbReference>
<accession>A0AAV7JIY7</accession>
<dbReference type="AlphaFoldDB" id="A0AAV7JIY7"/>